<dbReference type="GO" id="GO:0007165">
    <property type="term" value="P:signal transduction"/>
    <property type="evidence" value="ECO:0007669"/>
    <property type="project" value="TreeGrafter"/>
</dbReference>
<dbReference type="SMART" id="SM00245">
    <property type="entry name" value="TSPc"/>
    <property type="match status" value="1"/>
</dbReference>
<evidence type="ECO:0000313" key="9">
    <source>
        <dbReference type="Proteomes" id="UP001155241"/>
    </source>
</evidence>
<dbReference type="GO" id="GO:0030288">
    <property type="term" value="C:outer membrane-bounded periplasmic space"/>
    <property type="evidence" value="ECO:0007669"/>
    <property type="project" value="TreeGrafter"/>
</dbReference>
<dbReference type="EMBL" id="JAMXLR010000092">
    <property type="protein sequence ID" value="MCO6047653.1"/>
    <property type="molecule type" value="Genomic_DNA"/>
</dbReference>
<dbReference type="InterPro" id="IPR001478">
    <property type="entry name" value="PDZ"/>
</dbReference>
<proteinExistence type="inferred from homology"/>
<dbReference type="InterPro" id="IPR036034">
    <property type="entry name" value="PDZ_sf"/>
</dbReference>
<dbReference type="SMART" id="SM00228">
    <property type="entry name" value="PDZ"/>
    <property type="match status" value="1"/>
</dbReference>
<dbReference type="GO" id="GO:0006508">
    <property type="term" value="P:proteolysis"/>
    <property type="evidence" value="ECO:0007669"/>
    <property type="project" value="UniProtKB-KW"/>
</dbReference>
<feature type="chain" id="PRO_5040846045" evidence="6">
    <location>
        <begin position="31"/>
        <end position="687"/>
    </location>
</feature>
<reference evidence="8" key="1">
    <citation type="submission" date="2022-06" db="EMBL/GenBank/DDBJ databases">
        <title>Aeoliella straminimaris, a novel planctomycete from sediments.</title>
        <authorList>
            <person name="Vitorino I.R."/>
            <person name="Lage O.M."/>
        </authorList>
    </citation>
    <scope>NUCLEOTIDE SEQUENCE</scope>
    <source>
        <strain evidence="8">ICT_H6.2</strain>
    </source>
</reference>
<dbReference type="NCBIfam" id="TIGR00225">
    <property type="entry name" value="prc"/>
    <property type="match status" value="1"/>
</dbReference>
<dbReference type="Gene3D" id="2.30.42.10">
    <property type="match status" value="1"/>
</dbReference>
<dbReference type="Pfam" id="PF00595">
    <property type="entry name" value="PDZ"/>
    <property type="match status" value="1"/>
</dbReference>
<dbReference type="InterPro" id="IPR004447">
    <property type="entry name" value="Peptidase_S41A"/>
</dbReference>
<evidence type="ECO:0000256" key="6">
    <source>
        <dbReference type="SAM" id="SignalP"/>
    </source>
</evidence>
<dbReference type="AlphaFoldDB" id="A0A9X2JK54"/>
<keyword evidence="4 5" id="KW-0720">Serine protease</keyword>
<keyword evidence="6" id="KW-0732">Signal</keyword>
<protein>
    <submittedName>
        <fullName evidence="8">Carboxy terminal-processing peptidase</fullName>
        <ecNumber evidence="8">3.4.21.102</ecNumber>
    </submittedName>
</protein>
<dbReference type="Gene3D" id="3.90.226.10">
    <property type="entry name" value="2-enoyl-CoA Hydratase, Chain A, domain 1"/>
    <property type="match status" value="1"/>
</dbReference>
<dbReference type="CDD" id="cd06782">
    <property type="entry name" value="cpPDZ_CPP-like"/>
    <property type="match status" value="1"/>
</dbReference>
<sequence length="687" mass="77549">MQHATAVRPGLTRCLTLGLAALVVSAPAFARPTEQSAEDRQIALAVSLLMEKQHISQKHIDDQASERCLDSMLKSLDPLKLFFYQSDVEEFNRHNHELDDQVRGGNIRTAYNIFNRFLERVDERIDLALEQVDAEHDFTLKEEMVRDADAAQYAKTPEEAQEKWRRRVKYEMLTFLADDMDPSEARDKLRRRYTSIRKRWEQTSNDELLEMYLTAMTTGFDPHSTYMSPSTLDNFEIQMRLKLDGIGASLRSEDGYTKVHQIIAGGAADQDGRLKEGDEIIGVGQGSDGQIEDIVDMKLNDVVNKIRGKRGSVVRLEVRPVDNPKDLQVYELVRQEIKLTESEARSEIVEWGTKPNGEPYRVGVIALPSFYMDMDAARAGDPNYKSTTRDVRRLLKDFNAKGVDAVMVDLRFNGGGSLTEAVNMTGLFIDKGPVVQVKGPDGRAQPFIDPEAGMVWSGPLVVLTNKFSASASEIFAGAMQDYNRGLIVGDDSTHGKGTVQQLYDVAQLLFRLNKQKNMGAMKLTIQQFYRPDGASTQNKGVVSDVVIPSLTSHLDVGESDLDYALAFDKIGGLSHDEYQMVDSNIVSQLRDSSKARIDKSEDFAKDIKRINKFEEQKDRKTVTLNKEEFLAEREELDADKEQEDAFEEAVSNDRPVFDKEDHYNQEALSIMVDYLMLLKNNRVAIAR</sequence>
<accession>A0A9X2JK54</accession>
<feature type="signal peptide" evidence="6">
    <location>
        <begin position="1"/>
        <end position="30"/>
    </location>
</feature>
<dbReference type="InterPro" id="IPR040573">
    <property type="entry name" value="TSP_N"/>
</dbReference>
<dbReference type="Pfam" id="PF11818">
    <property type="entry name" value="DUF3340"/>
    <property type="match status" value="1"/>
</dbReference>
<evidence type="ECO:0000256" key="1">
    <source>
        <dbReference type="ARBA" id="ARBA00009179"/>
    </source>
</evidence>
<gene>
    <name evidence="8" type="ORF">NG895_27425</name>
</gene>
<evidence type="ECO:0000256" key="4">
    <source>
        <dbReference type="ARBA" id="ARBA00022825"/>
    </source>
</evidence>
<dbReference type="PANTHER" id="PTHR32060">
    <property type="entry name" value="TAIL-SPECIFIC PROTEASE"/>
    <property type="match status" value="1"/>
</dbReference>
<dbReference type="Pfam" id="PF17804">
    <property type="entry name" value="TSP_NTD"/>
    <property type="match status" value="1"/>
</dbReference>
<dbReference type="FunFam" id="3.90.226.10:FF:000090">
    <property type="entry name" value="Tail-specific protease"/>
    <property type="match status" value="1"/>
</dbReference>
<dbReference type="PROSITE" id="PS50106">
    <property type="entry name" value="PDZ"/>
    <property type="match status" value="1"/>
</dbReference>
<evidence type="ECO:0000256" key="3">
    <source>
        <dbReference type="ARBA" id="ARBA00022801"/>
    </source>
</evidence>
<dbReference type="CDD" id="cd07560">
    <property type="entry name" value="Peptidase_S41_CPP"/>
    <property type="match status" value="1"/>
</dbReference>
<keyword evidence="3 5" id="KW-0378">Hydrolase</keyword>
<evidence type="ECO:0000259" key="7">
    <source>
        <dbReference type="PROSITE" id="PS50106"/>
    </source>
</evidence>
<dbReference type="GO" id="GO:0004252">
    <property type="term" value="F:serine-type endopeptidase activity"/>
    <property type="evidence" value="ECO:0007669"/>
    <property type="project" value="UniProtKB-EC"/>
</dbReference>
<comment type="similarity">
    <text evidence="1 5">Belongs to the peptidase S41A family.</text>
</comment>
<keyword evidence="2 5" id="KW-0645">Protease</keyword>
<dbReference type="RefSeq" id="WP_252855763.1">
    <property type="nucleotide sequence ID" value="NZ_JAMXLR010000092.1"/>
</dbReference>
<organism evidence="8 9">
    <name type="scientific">Aeoliella straminimaris</name>
    <dbReference type="NCBI Taxonomy" id="2954799"/>
    <lineage>
        <taxon>Bacteria</taxon>
        <taxon>Pseudomonadati</taxon>
        <taxon>Planctomycetota</taxon>
        <taxon>Planctomycetia</taxon>
        <taxon>Pirellulales</taxon>
        <taxon>Lacipirellulaceae</taxon>
        <taxon>Aeoliella</taxon>
    </lineage>
</organism>
<dbReference type="Pfam" id="PF03572">
    <property type="entry name" value="Peptidase_S41"/>
    <property type="match status" value="1"/>
</dbReference>
<evidence type="ECO:0000256" key="5">
    <source>
        <dbReference type="RuleBase" id="RU004404"/>
    </source>
</evidence>
<dbReference type="EC" id="3.4.21.102" evidence="8"/>
<dbReference type="InterPro" id="IPR020992">
    <property type="entry name" value="Tail_Prtase_C"/>
</dbReference>
<dbReference type="SUPFAM" id="SSF52096">
    <property type="entry name" value="ClpP/crotonase"/>
    <property type="match status" value="1"/>
</dbReference>
<evidence type="ECO:0000313" key="8">
    <source>
        <dbReference type="EMBL" id="MCO6047653.1"/>
    </source>
</evidence>
<dbReference type="InterPro" id="IPR029045">
    <property type="entry name" value="ClpP/crotonase-like_dom_sf"/>
</dbReference>
<dbReference type="SUPFAM" id="SSF50156">
    <property type="entry name" value="PDZ domain-like"/>
    <property type="match status" value="1"/>
</dbReference>
<evidence type="ECO:0000256" key="2">
    <source>
        <dbReference type="ARBA" id="ARBA00022670"/>
    </source>
</evidence>
<dbReference type="Proteomes" id="UP001155241">
    <property type="component" value="Unassembled WGS sequence"/>
</dbReference>
<dbReference type="InterPro" id="IPR005151">
    <property type="entry name" value="Tail-specific_protease"/>
</dbReference>
<name>A0A9X2JK54_9BACT</name>
<comment type="caution">
    <text evidence="8">The sequence shown here is derived from an EMBL/GenBank/DDBJ whole genome shotgun (WGS) entry which is preliminary data.</text>
</comment>
<feature type="domain" description="PDZ" evidence="7">
    <location>
        <begin position="236"/>
        <end position="313"/>
    </location>
</feature>
<dbReference type="PANTHER" id="PTHR32060:SF22">
    <property type="entry name" value="CARBOXYL-TERMINAL-PROCESSING PEPTIDASE 3, CHLOROPLASTIC"/>
    <property type="match status" value="1"/>
</dbReference>
<keyword evidence="9" id="KW-1185">Reference proteome</keyword>